<name>A0A0S6VVC1_9BACT</name>
<proteinExistence type="predicted"/>
<gene>
    <name evidence="2" type="ORF">U14_00162</name>
</gene>
<sequence>MNQELFDRLSAERTHRLNQAAQKLLEGDDLEGAAKQLAWVDTAGKVIGATAPKKGGIQGPVIWAAIISLILLGLAWTLHVPLVHITADVSAETVSLKLDSTWRPHQRMNMKELFINQIASLDAPGLPQLAVASPENPASLEISGQIVVTALEIPANAVLEFSRSGDTGDTLHIFIKQTQLHLTAQAGKADVTMRLAYGDPVQRRISSEIPETINIITMPTGAAAVELRLAGLQDWRLRGMDIKALKFLEEYPPDSGQFESVIRSGSVSIEEVGKKQEILDGQFLNLSPKKSRRAELIPAESSEQLRMTFEGAASKVEFGAQDFKTNLSPTWFEYILMQKPISAFWGAMLFLIGLVLKIRSALFS</sequence>
<keyword evidence="1" id="KW-0472">Membrane</keyword>
<feature type="transmembrane region" description="Helical" evidence="1">
    <location>
        <begin position="343"/>
        <end position="362"/>
    </location>
</feature>
<dbReference type="EMBL" id="DF820455">
    <property type="protein sequence ID" value="GAK48950.1"/>
    <property type="molecule type" value="Genomic_DNA"/>
</dbReference>
<organism evidence="2">
    <name type="scientific">Candidatus Moduliflexus flocculans</name>
    <dbReference type="NCBI Taxonomy" id="1499966"/>
    <lineage>
        <taxon>Bacteria</taxon>
        <taxon>Candidatus Moduliflexota</taxon>
        <taxon>Candidatus Moduliflexia</taxon>
        <taxon>Candidatus Moduliflexales</taxon>
        <taxon>Candidatus Moduliflexaceae</taxon>
    </lineage>
</organism>
<protein>
    <submittedName>
        <fullName evidence="2">Uncharacterized protein</fullName>
    </submittedName>
</protein>
<accession>A0A0S6VVC1</accession>
<dbReference type="AlphaFoldDB" id="A0A0S6VVC1"/>
<evidence type="ECO:0000313" key="3">
    <source>
        <dbReference type="Proteomes" id="UP000030700"/>
    </source>
</evidence>
<keyword evidence="3" id="KW-1185">Reference proteome</keyword>
<evidence type="ECO:0000256" key="1">
    <source>
        <dbReference type="SAM" id="Phobius"/>
    </source>
</evidence>
<dbReference type="HOGENOM" id="CLU_743274_0_0_0"/>
<dbReference type="STRING" id="1499966.U14_00162"/>
<dbReference type="Proteomes" id="UP000030700">
    <property type="component" value="Unassembled WGS sequence"/>
</dbReference>
<keyword evidence="1" id="KW-1133">Transmembrane helix</keyword>
<keyword evidence="1" id="KW-0812">Transmembrane</keyword>
<feature type="transmembrane region" description="Helical" evidence="1">
    <location>
        <begin position="61"/>
        <end position="82"/>
    </location>
</feature>
<evidence type="ECO:0000313" key="2">
    <source>
        <dbReference type="EMBL" id="GAK48950.1"/>
    </source>
</evidence>
<reference evidence="2" key="1">
    <citation type="journal article" date="2015" name="PeerJ">
        <title>First genomic representation of candidate bacterial phylum KSB3 points to enhanced environmental sensing as a trigger of wastewater bulking.</title>
        <authorList>
            <person name="Sekiguchi Y."/>
            <person name="Ohashi A."/>
            <person name="Parks D.H."/>
            <person name="Yamauchi T."/>
            <person name="Tyson G.W."/>
            <person name="Hugenholtz P."/>
        </authorList>
    </citation>
    <scope>NUCLEOTIDE SEQUENCE [LARGE SCALE GENOMIC DNA]</scope>
</reference>